<dbReference type="AlphaFoldDB" id="A0A6P1Y5L2"/>
<reference evidence="3 4" key="1">
    <citation type="submission" date="2020-01" db="EMBL/GenBank/DDBJ databases">
        <title>Complete genome sequence of a human oral phylogroup 1 Treponema sp. strain ATCC 700766, originally isolated from periodontitis dental plaque.</title>
        <authorList>
            <person name="Chan Y."/>
            <person name="Huo Y.-B."/>
            <person name="Yu X.-L."/>
            <person name="Zeng H."/>
            <person name="Leung W.-K."/>
            <person name="Watt R.M."/>
        </authorList>
    </citation>
    <scope>NUCLEOTIDE SEQUENCE [LARGE SCALE GENOMIC DNA]</scope>
    <source>
        <strain evidence="3 4">OMZ 804</strain>
    </source>
</reference>
<evidence type="ECO:0000313" key="4">
    <source>
        <dbReference type="Proteomes" id="UP000464374"/>
    </source>
</evidence>
<accession>A0A6P1Y5L2</accession>
<feature type="chain" id="PRO_5026792308" evidence="1">
    <location>
        <begin position="20"/>
        <end position="256"/>
    </location>
</feature>
<organism evidence="3 4">
    <name type="scientific">Treponema vincentii</name>
    <dbReference type="NCBI Taxonomy" id="69710"/>
    <lineage>
        <taxon>Bacteria</taxon>
        <taxon>Pseudomonadati</taxon>
        <taxon>Spirochaetota</taxon>
        <taxon>Spirochaetia</taxon>
        <taxon>Spirochaetales</taxon>
        <taxon>Treponemataceae</taxon>
        <taxon>Treponema</taxon>
    </lineage>
</organism>
<sequence length="256" mass="29274">MKKLLMLCFLLLCSITVLFAEETAESIMKGAPSKITIETIGTRAKMEIQRNGTTMAELLVDQYSVQKENDHRTFLEIKAPANVKGTRFLMIAKDGVTDQRIYLPSLGKVRRITGESEGTESFLGTDFSYNDMSYLQRDSSLDTYKLLREEEYGGTLCYVIEGIPKDTKSEYSKTNVWVEKNTKHLVKIAFYDRKNVLVKIMEMSNYETTQGVDTPRVTKMTTLATNTSTTINIIKMQYNMNIPDKIFTPRYLEQGR</sequence>
<feature type="signal peptide" evidence="1">
    <location>
        <begin position="1"/>
        <end position="19"/>
    </location>
</feature>
<proteinExistence type="predicted"/>
<keyword evidence="1" id="KW-0732">Signal</keyword>
<protein>
    <submittedName>
        <fullName evidence="3">Outer membrane lipoprotein-sorting protein</fullName>
    </submittedName>
</protein>
<keyword evidence="3" id="KW-0449">Lipoprotein</keyword>
<feature type="domain" description="Uncharacterized protein TP-0789" evidence="2">
    <location>
        <begin position="70"/>
        <end position="254"/>
    </location>
</feature>
<dbReference type="RefSeq" id="WP_162664529.1">
    <property type="nucleotide sequence ID" value="NZ_CP048020.1"/>
</dbReference>
<dbReference type="Gene3D" id="2.50.20.10">
    <property type="entry name" value="Lipoprotein localisation LolA/LolB/LppX"/>
    <property type="match status" value="1"/>
</dbReference>
<evidence type="ECO:0000256" key="1">
    <source>
        <dbReference type="SAM" id="SignalP"/>
    </source>
</evidence>
<evidence type="ECO:0000259" key="2">
    <source>
        <dbReference type="Pfam" id="PF17131"/>
    </source>
</evidence>
<dbReference type="EMBL" id="CP048020">
    <property type="protein sequence ID" value="QHX44253.1"/>
    <property type="molecule type" value="Genomic_DNA"/>
</dbReference>
<dbReference type="KEGG" id="trz:GWP43_13220"/>
<dbReference type="InterPro" id="IPR033399">
    <property type="entry name" value="TP_0789-like"/>
</dbReference>
<name>A0A6P1Y5L2_9SPIR</name>
<dbReference type="CDD" id="cd16329">
    <property type="entry name" value="LolA_like"/>
    <property type="match status" value="1"/>
</dbReference>
<gene>
    <name evidence="3" type="ORF">GWP43_13220</name>
</gene>
<evidence type="ECO:0000313" key="3">
    <source>
        <dbReference type="EMBL" id="QHX44253.1"/>
    </source>
</evidence>
<dbReference type="Pfam" id="PF17131">
    <property type="entry name" value="LolA_like"/>
    <property type="match status" value="1"/>
</dbReference>
<dbReference type="Proteomes" id="UP000464374">
    <property type="component" value="Chromosome"/>
</dbReference>